<gene>
    <name evidence="2" type="ORF">E1809_22155</name>
</gene>
<sequence length="119" mass="13338">MSNRQGNGLPRPGETALGFGFVTAEDRAKWDQARQYQRQKQPSAAKEFLTSAMRALTRVQREVGKARMQAMYRAQAEHENDMVLTIARPQRRTVGDVEAGMAGTPERDSRSRLDEGPGF</sequence>
<keyword evidence="3" id="KW-1185">Reference proteome</keyword>
<feature type="region of interest" description="Disordered" evidence="1">
    <location>
        <begin position="86"/>
        <end position="119"/>
    </location>
</feature>
<name>A0A4R5K7T7_9MICC</name>
<evidence type="ECO:0000256" key="1">
    <source>
        <dbReference type="SAM" id="MobiDB-lite"/>
    </source>
</evidence>
<protein>
    <submittedName>
        <fullName evidence="2">Uncharacterized protein</fullName>
    </submittedName>
</protein>
<reference evidence="2 3" key="1">
    <citation type="submission" date="2019-03" db="EMBL/GenBank/DDBJ databases">
        <title>Whole genome sequence of Arthrobacter sp JH1-1.</title>
        <authorList>
            <person name="Trinh H.N."/>
        </authorList>
    </citation>
    <scope>NUCLEOTIDE SEQUENCE [LARGE SCALE GENOMIC DNA]</scope>
    <source>
        <strain evidence="2 3">JH1-1</strain>
    </source>
</reference>
<organism evidence="2 3">
    <name type="scientific">Arthrobacter terricola</name>
    <dbReference type="NCBI Taxonomy" id="2547396"/>
    <lineage>
        <taxon>Bacteria</taxon>
        <taxon>Bacillati</taxon>
        <taxon>Actinomycetota</taxon>
        <taxon>Actinomycetes</taxon>
        <taxon>Micrococcales</taxon>
        <taxon>Micrococcaceae</taxon>
        <taxon>Arthrobacter</taxon>
    </lineage>
</organism>
<dbReference type="AlphaFoldDB" id="A0A4R5K7T7"/>
<feature type="compositionally biased region" description="Basic and acidic residues" evidence="1">
    <location>
        <begin position="105"/>
        <end position="119"/>
    </location>
</feature>
<accession>A0A4R5K7T7</accession>
<evidence type="ECO:0000313" key="3">
    <source>
        <dbReference type="Proteomes" id="UP000295511"/>
    </source>
</evidence>
<evidence type="ECO:0000313" key="2">
    <source>
        <dbReference type="EMBL" id="TDF90564.1"/>
    </source>
</evidence>
<dbReference type="EMBL" id="SMRU01000035">
    <property type="protein sequence ID" value="TDF90564.1"/>
    <property type="molecule type" value="Genomic_DNA"/>
</dbReference>
<dbReference type="RefSeq" id="WP_133206417.1">
    <property type="nucleotide sequence ID" value="NZ_SMRU01000035.1"/>
</dbReference>
<dbReference type="Proteomes" id="UP000295511">
    <property type="component" value="Unassembled WGS sequence"/>
</dbReference>
<comment type="caution">
    <text evidence="2">The sequence shown here is derived from an EMBL/GenBank/DDBJ whole genome shotgun (WGS) entry which is preliminary data.</text>
</comment>
<dbReference type="OrthoDB" id="4942202at2"/>
<proteinExistence type="predicted"/>